<keyword evidence="8" id="KW-1185">Reference proteome</keyword>
<evidence type="ECO:0000256" key="5">
    <source>
        <dbReference type="SAM" id="Phobius"/>
    </source>
</evidence>
<evidence type="ECO:0000256" key="2">
    <source>
        <dbReference type="ARBA" id="ARBA00022692"/>
    </source>
</evidence>
<keyword evidence="4 5" id="KW-0472">Membrane</keyword>
<feature type="transmembrane region" description="Helical" evidence="5">
    <location>
        <begin position="373"/>
        <end position="394"/>
    </location>
</feature>
<feature type="transmembrane region" description="Helical" evidence="5">
    <location>
        <begin position="425"/>
        <end position="449"/>
    </location>
</feature>
<proteinExistence type="predicted"/>
<feature type="transmembrane region" description="Helical" evidence="5">
    <location>
        <begin position="190"/>
        <end position="212"/>
    </location>
</feature>
<reference evidence="7" key="1">
    <citation type="submission" date="2021-12" db="EMBL/GenBank/DDBJ databases">
        <authorList>
            <person name="King R."/>
        </authorList>
    </citation>
    <scope>NUCLEOTIDE SEQUENCE</scope>
</reference>
<reference evidence="7" key="2">
    <citation type="submission" date="2022-10" db="EMBL/GenBank/DDBJ databases">
        <authorList>
            <consortium name="ENA_rothamsted_submissions"/>
            <consortium name="culmorum"/>
            <person name="King R."/>
        </authorList>
    </citation>
    <scope>NUCLEOTIDE SEQUENCE</scope>
</reference>
<dbReference type="GO" id="GO:0022857">
    <property type="term" value="F:transmembrane transporter activity"/>
    <property type="evidence" value="ECO:0007669"/>
    <property type="project" value="InterPro"/>
</dbReference>
<evidence type="ECO:0000259" key="6">
    <source>
        <dbReference type="PROSITE" id="PS50850"/>
    </source>
</evidence>
<name>A0A9N9R7Q6_9NEOP</name>
<evidence type="ECO:0000313" key="8">
    <source>
        <dbReference type="Proteomes" id="UP001153714"/>
    </source>
</evidence>
<feature type="transmembrane region" description="Helical" evidence="5">
    <location>
        <begin position="20"/>
        <end position="41"/>
    </location>
</feature>
<dbReference type="OrthoDB" id="2261376at2759"/>
<dbReference type="InterPro" id="IPR020846">
    <property type="entry name" value="MFS_dom"/>
</dbReference>
<accession>A0A9N9R7Q6</accession>
<protein>
    <recommendedName>
        <fullName evidence="6">Major facilitator superfamily (MFS) profile domain-containing protein</fullName>
    </recommendedName>
</protein>
<gene>
    <name evidence="7" type="ORF">DIATSA_LOCUS9504</name>
</gene>
<dbReference type="InterPro" id="IPR011701">
    <property type="entry name" value="MFS"/>
</dbReference>
<feature type="transmembrane region" description="Helical" evidence="5">
    <location>
        <begin position="166"/>
        <end position="184"/>
    </location>
</feature>
<dbReference type="PROSITE" id="PS50850">
    <property type="entry name" value="MFS"/>
    <property type="match status" value="1"/>
</dbReference>
<dbReference type="InterPro" id="IPR036259">
    <property type="entry name" value="MFS_trans_sf"/>
</dbReference>
<dbReference type="AlphaFoldDB" id="A0A9N9R7Q6"/>
<keyword evidence="3 5" id="KW-1133">Transmembrane helix</keyword>
<dbReference type="Pfam" id="PF07690">
    <property type="entry name" value="MFS_1"/>
    <property type="match status" value="1"/>
</dbReference>
<feature type="domain" description="Major facilitator superfamily (MFS) profile" evidence="6">
    <location>
        <begin position="92"/>
        <end position="514"/>
    </location>
</feature>
<organism evidence="7 8">
    <name type="scientific">Diatraea saccharalis</name>
    <name type="common">sugarcane borer</name>
    <dbReference type="NCBI Taxonomy" id="40085"/>
    <lineage>
        <taxon>Eukaryota</taxon>
        <taxon>Metazoa</taxon>
        <taxon>Ecdysozoa</taxon>
        <taxon>Arthropoda</taxon>
        <taxon>Hexapoda</taxon>
        <taxon>Insecta</taxon>
        <taxon>Pterygota</taxon>
        <taxon>Neoptera</taxon>
        <taxon>Endopterygota</taxon>
        <taxon>Lepidoptera</taxon>
        <taxon>Glossata</taxon>
        <taxon>Ditrysia</taxon>
        <taxon>Pyraloidea</taxon>
        <taxon>Crambidae</taxon>
        <taxon>Crambinae</taxon>
        <taxon>Diatraea</taxon>
    </lineage>
</organism>
<feature type="transmembrane region" description="Helical" evidence="5">
    <location>
        <begin position="224"/>
        <end position="247"/>
    </location>
</feature>
<feature type="transmembrane region" description="Helical" evidence="5">
    <location>
        <begin position="340"/>
        <end position="361"/>
    </location>
</feature>
<comment type="subcellular location">
    <subcellularLocation>
        <location evidence="1">Membrane</location>
        <topology evidence="1">Multi-pass membrane protein</topology>
    </subcellularLocation>
</comment>
<feature type="transmembrane region" description="Helical" evidence="5">
    <location>
        <begin position="253"/>
        <end position="271"/>
    </location>
</feature>
<keyword evidence="2 5" id="KW-0812">Transmembrane</keyword>
<dbReference type="EMBL" id="OU893335">
    <property type="protein sequence ID" value="CAG9791923.1"/>
    <property type="molecule type" value="Genomic_DNA"/>
</dbReference>
<evidence type="ECO:0000313" key="7">
    <source>
        <dbReference type="EMBL" id="CAG9791923.1"/>
    </source>
</evidence>
<dbReference type="Proteomes" id="UP001153714">
    <property type="component" value="Chromosome 4"/>
</dbReference>
<feature type="transmembrane region" description="Helical" evidence="5">
    <location>
        <begin position="485"/>
        <end position="507"/>
    </location>
</feature>
<dbReference type="Gene3D" id="1.20.1250.20">
    <property type="entry name" value="MFS general substrate transporter like domains"/>
    <property type="match status" value="1"/>
</dbReference>
<feature type="transmembrane region" description="Helical" evidence="5">
    <location>
        <begin position="401"/>
        <end position="419"/>
    </location>
</feature>
<dbReference type="SUPFAM" id="SSF103473">
    <property type="entry name" value="MFS general substrate transporter"/>
    <property type="match status" value="1"/>
</dbReference>
<evidence type="ECO:0000256" key="4">
    <source>
        <dbReference type="ARBA" id="ARBA00023136"/>
    </source>
</evidence>
<dbReference type="PROSITE" id="PS00216">
    <property type="entry name" value="SUGAR_TRANSPORT_1"/>
    <property type="match status" value="2"/>
</dbReference>
<sequence length="530" mass="59096">MEFESVLYGEMGAFGKYQIINILLLAVPTAVSGFMAGEYIFSASRLPHRCFITECEGDSITFSPSWLNNAIPITSSGFDECHRYAYNSSFLGMHLTEGLCPSDIFDQDVIIPCEKYVYLRTNSIVYDFNLECEEWLRALAGTLNSMGAMIALPLAGFISDHFGRRASLIFFSFNLALAGFIRSFSINYAMYAALQFIQTALGGGTFSAAYILATEIVGPKFRVITSATMSSMFAIGQVLLGIIASQIYEWRHLSLVLFTPVFLLVIYKWLITESPRWLLSRNKQEEARSTIDKAAKFNGRIVSDKTMNYLIQAIPEQIVSNRTENHGENLFIKVLKSPTMLRRCCTTPFLWITTTFIYYGLSINSVSLSGDMYLNYIATAAIEIPGFWTAVLILDRIGRKTTLFTGYTACGLCCLGFAFTPKNMYALSLILFLAGKYFIGLVMTSVYLYTAELYPTRHRHSFLGFSSMLGRIGSVISPLTPPLMVYWSGIPSIMFGGMAVMSALLVLTQPETLNLKVPDTFEDAESLGKK</sequence>
<dbReference type="GO" id="GO:0016020">
    <property type="term" value="C:membrane"/>
    <property type="evidence" value="ECO:0007669"/>
    <property type="project" value="UniProtKB-SubCell"/>
</dbReference>
<dbReference type="InterPro" id="IPR005829">
    <property type="entry name" value="Sugar_transporter_CS"/>
</dbReference>
<evidence type="ECO:0000256" key="1">
    <source>
        <dbReference type="ARBA" id="ARBA00004141"/>
    </source>
</evidence>
<evidence type="ECO:0000256" key="3">
    <source>
        <dbReference type="ARBA" id="ARBA00022989"/>
    </source>
</evidence>
<dbReference type="PANTHER" id="PTHR24064">
    <property type="entry name" value="SOLUTE CARRIER FAMILY 22 MEMBER"/>
    <property type="match status" value="1"/>
</dbReference>